<dbReference type="KEGG" id="eus:EUTSA_v10003299mg"/>
<reference evidence="2 3" key="1">
    <citation type="journal article" date="2013" name="Front. Plant Sci.">
        <title>The Reference Genome of the Halophytic Plant Eutrema salsugineum.</title>
        <authorList>
            <person name="Yang R."/>
            <person name="Jarvis D.E."/>
            <person name="Chen H."/>
            <person name="Beilstein M.A."/>
            <person name="Grimwood J."/>
            <person name="Jenkins J."/>
            <person name="Shu S."/>
            <person name="Prochnik S."/>
            <person name="Xin M."/>
            <person name="Ma C."/>
            <person name="Schmutz J."/>
            <person name="Wing R.A."/>
            <person name="Mitchell-Olds T."/>
            <person name="Schumaker K.S."/>
            <person name="Wang X."/>
        </authorList>
    </citation>
    <scope>NUCLEOTIDE SEQUENCE [LARGE SCALE GENOMIC DNA]</scope>
</reference>
<dbReference type="Gramene" id="ESQ44726">
    <property type="protein sequence ID" value="ESQ44726"/>
    <property type="gene ID" value="EUTSA_v10003299mg"/>
</dbReference>
<sequence>MGFWSMTDLTKTAPAKTLRPVASCVITIGPIVVAKKKRLRIFGITQSRIVKKLKKKREKSKGKIFFFLFTDKSVVLFYLIFFRFILYLF</sequence>
<evidence type="ECO:0000313" key="3">
    <source>
        <dbReference type="Proteomes" id="UP000030689"/>
    </source>
</evidence>
<protein>
    <submittedName>
        <fullName evidence="2">Uncharacterized protein</fullName>
    </submittedName>
</protein>
<keyword evidence="1" id="KW-1133">Transmembrane helix</keyword>
<name>V4NF53_EUTSA</name>
<accession>V4NF53</accession>
<dbReference type="EMBL" id="KI517441">
    <property type="protein sequence ID" value="ESQ44726.1"/>
    <property type="molecule type" value="Genomic_DNA"/>
</dbReference>
<dbReference type="Proteomes" id="UP000030689">
    <property type="component" value="Unassembled WGS sequence"/>
</dbReference>
<feature type="transmembrane region" description="Helical" evidence="1">
    <location>
        <begin position="64"/>
        <end position="86"/>
    </location>
</feature>
<evidence type="ECO:0000256" key="1">
    <source>
        <dbReference type="SAM" id="Phobius"/>
    </source>
</evidence>
<keyword evidence="1" id="KW-0812">Transmembrane</keyword>
<evidence type="ECO:0000313" key="2">
    <source>
        <dbReference type="EMBL" id="ESQ44726.1"/>
    </source>
</evidence>
<organism evidence="2 3">
    <name type="scientific">Eutrema salsugineum</name>
    <name type="common">Saltwater cress</name>
    <name type="synonym">Sisymbrium salsugineum</name>
    <dbReference type="NCBI Taxonomy" id="72664"/>
    <lineage>
        <taxon>Eukaryota</taxon>
        <taxon>Viridiplantae</taxon>
        <taxon>Streptophyta</taxon>
        <taxon>Embryophyta</taxon>
        <taxon>Tracheophyta</taxon>
        <taxon>Spermatophyta</taxon>
        <taxon>Magnoliopsida</taxon>
        <taxon>eudicotyledons</taxon>
        <taxon>Gunneridae</taxon>
        <taxon>Pentapetalae</taxon>
        <taxon>rosids</taxon>
        <taxon>malvids</taxon>
        <taxon>Brassicales</taxon>
        <taxon>Brassicaceae</taxon>
        <taxon>Eutremeae</taxon>
        <taxon>Eutrema</taxon>
    </lineage>
</organism>
<gene>
    <name evidence="2" type="ORF">EUTSA_v10003299mg</name>
</gene>
<proteinExistence type="predicted"/>
<keyword evidence="3" id="KW-1185">Reference proteome</keyword>
<dbReference type="AlphaFoldDB" id="V4NF53"/>
<keyword evidence="1" id="KW-0472">Membrane</keyword>